<dbReference type="AlphaFoldDB" id="A0A2S6ACT1"/>
<accession>A0A2S6ACT1</accession>
<feature type="compositionally biased region" description="Basic and acidic residues" evidence="1">
    <location>
        <begin position="1"/>
        <end position="20"/>
    </location>
</feature>
<proteinExistence type="predicted"/>
<evidence type="ECO:0000313" key="2">
    <source>
        <dbReference type="EMBL" id="PPJ31912.1"/>
    </source>
</evidence>
<feature type="region of interest" description="Disordered" evidence="1">
    <location>
        <begin position="1"/>
        <end position="78"/>
    </location>
</feature>
<sequence length="156" mass="17557">MPAPRDSIDLDRDYDPADYEREPDEIEAPEVDEPEVERRPRGRIVNRTNGSRIPAHAPKPQDRKPPKKTAAQREAEGIETAEVEFDDVIYSIPVDPVDWPLDATEAFEQGKAITAIRGLLGEKQWRVVRSKGYRNKDFNELFNLLAKAGGFSSAGN</sequence>
<reference evidence="2 3" key="1">
    <citation type="submission" date="2018-02" db="EMBL/GenBank/DDBJ databases">
        <title>8 Nocardia nova and 1 Nocardia cyriacigeorgica strain used for evolution to TMP-SMX.</title>
        <authorList>
            <person name="Mehta H."/>
            <person name="Weng J."/>
            <person name="Shamoo Y."/>
        </authorList>
    </citation>
    <scope>NUCLEOTIDE SEQUENCE [LARGE SCALE GENOMIC DNA]</scope>
    <source>
        <strain evidence="2 3">MDA3139</strain>
    </source>
</reference>
<dbReference type="Proteomes" id="UP000239874">
    <property type="component" value="Unassembled WGS sequence"/>
</dbReference>
<feature type="compositionally biased region" description="Acidic residues" evidence="1">
    <location>
        <begin position="21"/>
        <end position="35"/>
    </location>
</feature>
<evidence type="ECO:0000256" key="1">
    <source>
        <dbReference type="SAM" id="MobiDB-lite"/>
    </source>
</evidence>
<comment type="caution">
    <text evidence="2">The sequence shown here is derived from an EMBL/GenBank/DDBJ whole genome shotgun (WGS) entry which is preliminary data.</text>
</comment>
<dbReference type="RefSeq" id="WP_104380716.1">
    <property type="nucleotide sequence ID" value="NZ_PSZC01000039.1"/>
</dbReference>
<evidence type="ECO:0000313" key="3">
    <source>
        <dbReference type="Proteomes" id="UP000239874"/>
    </source>
</evidence>
<name>A0A2S6ACT1_9NOCA</name>
<evidence type="ECO:0008006" key="4">
    <source>
        <dbReference type="Google" id="ProtNLM"/>
    </source>
</evidence>
<gene>
    <name evidence="2" type="ORF">C5E45_33005</name>
</gene>
<dbReference type="EMBL" id="PSZC01000039">
    <property type="protein sequence ID" value="PPJ31912.1"/>
    <property type="molecule type" value="Genomic_DNA"/>
</dbReference>
<protein>
    <recommendedName>
        <fullName evidence="4">Tail assembly chaperone</fullName>
    </recommendedName>
</protein>
<organism evidence="2 3">
    <name type="scientific">Nocardia nova</name>
    <dbReference type="NCBI Taxonomy" id="37330"/>
    <lineage>
        <taxon>Bacteria</taxon>
        <taxon>Bacillati</taxon>
        <taxon>Actinomycetota</taxon>
        <taxon>Actinomycetes</taxon>
        <taxon>Mycobacteriales</taxon>
        <taxon>Nocardiaceae</taxon>
        <taxon>Nocardia</taxon>
    </lineage>
</organism>